<evidence type="ECO:0000313" key="2">
    <source>
        <dbReference type="EMBL" id="PJC49696.1"/>
    </source>
</evidence>
<proteinExistence type="predicted"/>
<feature type="compositionally biased region" description="Polar residues" evidence="1">
    <location>
        <begin position="307"/>
        <end position="316"/>
    </location>
</feature>
<dbReference type="Proteomes" id="UP000231300">
    <property type="component" value="Unassembled WGS sequence"/>
</dbReference>
<protein>
    <submittedName>
        <fullName evidence="2">Uncharacterized protein</fullName>
    </submittedName>
</protein>
<feature type="compositionally biased region" description="Polar residues" evidence="1">
    <location>
        <begin position="361"/>
        <end position="379"/>
    </location>
</feature>
<gene>
    <name evidence="2" type="ORF">CO033_00155</name>
</gene>
<dbReference type="EMBL" id="PFRK01000004">
    <property type="protein sequence ID" value="PJC49696.1"/>
    <property type="molecule type" value="Genomic_DNA"/>
</dbReference>
<feature type="region of interest" description="Disordered" evidence="1">
    <location>
        <begin position="307"/>
        <end position="335"/>
    </location>
</feature>
<evidence type="ECO:0000313" key="3">
    <source>
        <dbReference type="Proteomes" id="UP000231300"/>
    </source>
</evidence>
<sequence>MNQQELQKEIVKYYQKLPKETQEIFSSMKWLETLKQISLRYSLNDKQIETIGTETTLVLLGIIHSDEYENILKNELGLQKDSIEKMFTEIDESILKTIRPQLEETFYKNDEEEKDKIDKRFNDLSKETKDAIEKSDYQTKIYEIGQKYNLTVYQMGILGESTINVMLGITLPNKFGESLERLELPTEKTTEIINNINEGILKKIREQLVKNINQNKFSKDDESKTMLERPIESREEMLKHIEKPESINNYELPARSAFSTADAGGRITNEKESVKPITNYKLQMDQKELSAGEQETITDEQLPARSAFSTPASNASHSDEGWADAGGRITNLEKEKTHPILAQKLGGSFKIEPVETDHSLENITKNSSANSEIVKSSNVDPYRELPE</sequence>
<reference evidence="3" key="1">
    <citation type="submission" date="2017-09" db="EMBL/GenBank/DDBJ databases">
        <title>Depth-based differentiation of microbial function through sediment-hosted aquifers and enrichment of novel symbionts in the deep terrestrial subsurface.</title>
        <authorList>
            <person name="Probst A.J."/>
            <person name="Ladd B."/>
            <person name="Jarett J.K."/>
            <person name="Geller-Mcgrath D.E."/>
            <person name="Sieber C.M.K."/>
            <person name="Emerson J.B."/>
            <person name="Anantharaman K."/>
            <person name="Thomas B.C."/>
            <person name="Malmstrom R."/>
            <person name="Stieglmeier M."/>
            <person name="Klingl A."/>
            <person name="Woyke T."/>
            <person name="Ryan C.M."/>
            <person name="Banfield J.F."/>
        </authorList>
    </citation>
    <scope>NUCLEOTIDE SEQUENCE [LARGE SCALE GENOMIC DNA]</scope>
</reference>
<accession>A0A2J0N4W2</accession>
<organism evidence="2 3">
    <name type="scientific">Candidatus Nomurabacteria bacterium CG_4_9_14_0_2_um_filter_32_10</name>
    <dbReference type="NCBI Taxonomy" id="1974729"/>
    <lineage>
        <taxon>Bacteria</taxon>
        <taxon>Candidatus Nomuraibacteriota</taxon>
    </lineage>
</organism>
<name>A0A2J0N4W2_9BACT</name>
<comment type="caution">
    <text evidence="2">The sequence shown here is derived from an EMBL/GenBank/DDBJ whole genome shotgun (WGS) entry which is preliminary data.</text>
</comment>
<evidence type="ECO:0000256" key="1">
    <source>
        <dbReference type="SAM" id="MobiDB-lite"/>
    </source>
</evidence>
<dbReference type="AlphaFoldDB" id="A0A2J0N4W2"/>
<feature type="region of interest" description="Disordered" evidence="1">
    <location>
        <begin position="360"/>
        <end position="387"/>
    </location>
</feature>